<dbReference type="EMBL" id="JAHLFU010000118">
    <property type="protein sequence ID" value="MBU3853317.1"/>
    <property type="molecule type" value="Genomic_DNA"/>
</dbReference>
<dbReference type="AlphaFoldDB" id="A0A9E2L5L7"/>
<comment type="caution">
    <text evidence="1">The sequence shown here is derived from an EMBL/GenBank/DDBJ whole genome shotgun (WGS) entry which is preliminary data.</text>
</comment>
<organism evidence="1 2">
    <name type="scientific">Candidatus Paraprevotella stercoravium</name>
    <dbReference type="NCBI Taxonomy" id="2838725"/>
    <lineage>
        <taxon>Bacteria</taxon>
        <taxon>Pseudomonadati</taxon>
        <taxon>Bacteroidota</taxon>
        <taxon>Bacteroidia</taxon>
        <taxon>Bacteroidales</taxon>
        <taxon>Prevotellaceae</taxon>
        <taxon>Paraprevotella</taxon>
    </lineage>
</organism>
<proteinExistence type="predicted"/>
<sequence>MKAVIYFIVFIAALAALGIAGESDRVNQIIYTMPRETYYEIFDSLTVHGQRPSDREIADFYMRNYDHARD</sequence>
<gene>
    <name evidence="1" type="ORF">H9789_05775</name>
</gene>
<evidence type="ECO:0000313" key="2">
    <source>
        <dbReference type="Proteomes" id="UP000823865"/>
    </source>
</evidence>
<name>A0A9E2L5L7_9BACT</name>
<reference evidence="1" key="2">
    <citation type="submission" date="2021-04" db="EMBL/GenBank/DDBJ databases">
        <authorList>
            <person name="Gilroy R."/>
        </authorList>
    </citation>
    <scope>NUCLEOTIDE SEQUENCE</scope>
    <source>
        <strain evidence="1">G3-2149</strain>
    </source>
</reference>
<protein>
    <submittedName>
        <fullName evidence="1">Uncharacterized protein</fullName>
    </submittedName>
</protein>
<accession>A0A9E2L5L7</accession>
<dbReference type="Proteomes" id="UP000823865">
    <property type="component" value="Unassembled WGS sequence"/>
</dbReference>
<reference evidence="1" key="1">
    <citation type="journal article" date="2021" name="PeerJ">
        <title>Extensive microbial diversity within the chicken gut microbiome revealed by metagenomics and culture.</title>
        <authorList>
            <person name="Gilroy R."/>
            <person name="Ravi A."/>
            <person name="Getino M."/>
            <person name="Pursley I."/>
            <person name="Horton D.L."/>
            <person name="Alikhan N.F."/>
            <person name="Baker D."/>
            <person name="Gharbi K."/>
            <person name="Hall N."/>
            <person name="Watson M."/>
            <person name="Adriaenssens E.M."/>
            <person name="Foster-Nyarko E."/>
            <person name="Jarju S."/>
            <person name="Secka A."/>
            <person name="Antonio M."/>
            <person name="Oren A."/>
            <person name="Chaudhuri R.R."/>
            <person name="La Ragione R."/>
            <person name="Hildebrand F."/>
            <person name="Pallen M.J."/>
        </authorList>
    </citation>
    <scope>NUCLEOTIDE SEQUENCE</scope>
    <source>
        <strain evidence="1">G3-2149</strain>
    </source>
</reference>
<evidence type="ECO:0000313" key="1">
    <source>
        <dbReference type="EMBL" id="MBU3853317.1"/>
    </source>
</evidence>